<evidence type="ECO:0000256" key="3">
    <source>
        <dbReference type="SAM" id="MobiDB-lite"/>
    </source>
</evidence>
<feature type="region of interest" description="Disordered" evidence="3">
    <location>
        <begin position="473"/>
        <end position="498"/>
    </location>
</feature>
<sequence>MSEQTYEIGLVGAGAISAGAYTGGVVDFMVQALDAWYAAKEQDQQNSNTTVPPHDVKLSVFSGASAGAMTAAIATAYLASEQPPVTSPDDARNKAGQNKLYDSWVERIDISHLLESKDLAHDNAPVTSLLDSSILSDIANSGVSINPRPAPRPYLASNFELILTVTNLRGIPYGFNLLGSQQGSYNMSLHADYVHFRINQNGDQALPDRHSMRWVDFQTDSPIKDKLKLAALASGAFPFGLAPRLLDNSIASAPATDLYGARSWPVPTPDAVPHQCTSYRNIPASFGQLPPEYHYAYYCVDGGVMNNEPLELARKTLLTDGQHNPREGNKATKGLLLIDPFPNNSEFTQQYPASPEVPDIISTGMALFSALTNQARFKPDELLLAADENVYSRFMVAPSRDNSATPIACGTLGGFGGFLKQDFRAHDFFLGRRNMQKFLKDHFVLPENNPLFEHWPEEMRAKYCVKDKDGKPLRYQEQQPGQNQGEGEGEEQGEIEKQDKDTVKIPAPRLLPIIPLVNNSLIDGCYKPVWPSYSQDELEQLRSQIKNRLDNVVDHLIQHYLSKQWLITRWIAQFVVFRKKPEILDKACVYISAELKKAGIMT</sequence>
<keyword evidence="2" id="KW-0378">Hydrolase</keyword>
<dbReference type="EMBL" id="JACOFX010000004">
    <property type="protein sequence ID" value="MBC3908123.1"/>
    <property type="molecule type" value="Genomic_DNA"/>
</dbReference>
<gene>
    <name evidence="5" type="ORF">H8L47_11205</name>
</gene>
<dbReference type="Pfam" id="PF01734">
    <property type="entry name" value="Patatin"/>
    <property type="match status" value="1"/>
</dbReference>
<feature type="active site" description="Nucleophile" evidence="2">
    <location>
        <position position="65"/>
    </location>
</feature>
<keyword evidence="6" id="KW-1185">Reference proteome</keyword>
<keyword evidence="1 2" id="KW-0443">Lipid metabolism</keyword>
<dbReference type="InterPro" id="IPR002641">
    <property type="entry name" value="PNPLA_dom"/>
</dbReference>
<feature type="short sequence motif" description="DGA/G" evidence="2">
    <location>
        <begin position="301"/>
        <end position="303"/>
    </location>
</feature>
<reference evidence="5 6" key="1">
    <citation type="submission" date="2020-08" db="EMBL/GenBank/DDBJ databases">
        <title>Novel species isolated from subtropical streams in China.</title>
        <authorList>
            <person name="Lu H."/>
        </authorList>
    </citation>
    <scope>NUCLEOTIDE SEQUENCE [LARGE SCALE GENOMIC DNA]</scope>
    <source>
        <strain evidence="5 6">NL8W</strain>
    </source>
</reference>
<evidence type="ECO:0000256" key="1">
    <source>
        <dbReference type="ARBA" id="ARBA00023098"/>
    </source>
</evidence>
<organism evidence="5 6">
    <name type="scientific">Undibacterium umbellatum</name>
    <dbReference type="NCBI Taxonomy" id="2762300"/>
    <lineage>
        <taxon>Bacteria</taxon>
        <taxon>Pseudomonadati</taxon>
        <taxon>Pseudomonadota</taxon>
        <taxon>Betaproteobacteria</taxon>
        <taxon>Burkholderiales</taxon>
        <taxon>Oxalobacteraceae</taxon>
        <taxon>Undibacterium</taxon>
    </lineage>
</organism>
<dbReference type="SUPFAM" id="SSF52151">
    <property type="entry name" value="FabD/lysophospholipase-like"/>
    <property type="match status" value="1"/>
</dbReference>
<feature type="short sequence motif" description="GXSXG" evidence="2">
    <location>
        <begin position="63"/>
        <end position="67"/>
    </location>
</feature>
<evidence type="ECO:0000259" key="4">
    <source>
        <dbReference type="PROSITE" id="PS51635"/>
    </source>
</evidence>
<accession>A0ABR6Z8X1</accession>
<evidence type="ECO:0000256" key="2">
    <source>
        <dbReference type="PROSITE-ProRule" id="PRU01161"/>
    </source>
</evidence>
<dbReference type="Proteomes" id="UP000646911">
    <property type="component" value="Unassembled WGS sequence"/>
</dbReference>
<dbReference type="InterPro" id="IPR016035">
    <property type="entry name" value="Acyl_Trfase/lysoPLipase"/>
</dbReference>
<comment type="caution">
    <text evidence="2">Lacks conserved residue(s) required for the propagation of feature annotation.</text>
</comment>
<protein>
    <submittedName>
        <fullName evidence="5">Patatin-like phospholipase family protein</fullName>
    </submittedName>
</protein>
<evidence type="ECO:0000313" key="5">
    <source>
        <dbReference type="EMBL" id="MBC3908123.1"/>
    </source>
</evidence>
<proteinExistence type="predicted"/>
<feature type="domain" description="PNPLA" evidence="4">
    <location>
        <begin position="10"/>
        <end position="314"/>
    </location>
</feature>
<evidence type="ECO:0000313" key="6">
    <source>
        <dbReference type="Proteomes" id="UP000646911"/>
    </source>
</evidence>
<keyword evidence="2" id="KW-0442">Lipid degradation</keyword>
<feature type="active site" description="Proton acceptor" evidence="2">
    <location>
        <position position="301"/>
    </location>
</feature>
<dbReference type="RefSeq" id="WP_186953669.1">
    <property type="nucleotide sequence ID" value="NZ_JACOFX010000004.1"/>
</dbReference>
<name>A0ABR6Z8X1_9BURK</name>
<feature type="compositionally biased region" description="Low complexity" evidence="3">
    <location>
        <begin position="476"/>
        <end position="485"/>
    </location>
</feature>
<comment type="caution">
    <text evidence="5">The sequence shown here is derived from an EMBL/GenBank/DDBJ whole genome shotgun (WGS) entry which is preliminary data.</text>
</comment>
<dbReference type="PROSITE" id="PS51635">
    <property type="entry name" value="PNPLA"/>
    <property type="match status" value="1"/>
</dbReference>